<feature type="domain" description="Ketoreductase" evidence="4">
    <location>
        <begin position="10"/>
        <end position="195"/>
    </location>
</feature>
<dbReference type="SUPFAM" id="SSF51735">
    <property type="entry name" value="NAD(P)-binding Rossmann-fold domains"/>
    <property type="match status" value="1"/>
</dbReference>
<proteinExistence type="inferred from homology"/>
<dbReference type="FunFam" id="3.40.50.720:FF:000084">
    <property type="entry name" value="Short-chain dehydrogenase reductase"/>
    <property type="match status" value="1"/>
</dbReference>
<dbReference type="SMART" id="SM00822">
    <property type="entry name" value="PKS_KR"/>
    <property type="match status" value="1"/>
</dbReference>
<dbReference type="Proteomes" id="UP000676409">
    <property type="component" value="Chromosome"/>
</dbReference>
<name>A0A975G3C5_9CAUL</name>
<accession>A0A975G3C5</accession>
<organism evidence="5 6">
    <name type="scientific">Phenylobacterium montanum</name>
    <dbReference type="NCBI Taxonomy" id="2823693"/>
    <lineage>
        <taxon>Bacteria</taxon>
        <taxon>Pseudomonadati</taxon>
        <taxon>Pseudomonadota</taxon>
        <taxon>Alphaproteobacteria</taxon>
        <taxon>Caulobacterales</taxon>
        <taxon>Caulobacteraceae</taxon>
        <taxon>Phenylobacterium</taxon>
    </lineage>
</organism>
<evidence type="ECO:0000256" key="3">
    <source>
        <dbReference type="ARBA" id="ARBA00069939"/>
    </source>
</evidence>
<dbReference type="AlphaFoldDB" id="A0A975G3C5"/>
<dbReference type="CDD" id="cd05233">
    <property type="entry name" value="SDR_c"/>
    <property type="match status" value="1"/>
</dbReference>
<dbReference type="Pfam" id="PF13561">
    <property type="entry name" value="adh_short_C2"/>
    <property type="match status" value="1"/>
</dbReference>
<dbReference type="EC" id="1.1.1.175" evidence="2"/>
<dbReference type="Gene3D" id="3.40.50.720">
    <property type="entry name" value="NAD(P)-binding Rossmann-like Domain"/>
    <property type="match status" value="1"/>
</dbReference>
<dbReference type="PRINTS" id="PR00080">
    <property type="entry name" value="SDRFAMILY"/>
</dbReference>
<dbReference type="InterPro" id="IPR020904">
    <property type="entry name" value="Sc_DH/Rdtase_CS"/>
</dbReference>
<evidence type="ECO:0000313" key="5">
    <source>
        <dbReference type="EMBL" id="QUD90380.1"/>
    </source>
</evidence>
<dbReference type="NCBIfam" id="NF005559">
    <property type="entry name" value="PRK07231.1"/>
    <property type="match status" value="1"/>
</dbReference>
<reference evidence="5" key="1">
    <citation type="submission" date="2021-04" db="EMBL/GenBank/DDBJ databases">
        <title>The complete genome sequence of Caulobacter sp. S6.</title>
        <authorList>
            <person name="Tang Y."/>
            <person name="Ouyang W."/>
            <person name="Liu Q."/>
            <person name="Huang B."/>
            <person name="Guo Z."/>
            <person name="Lei P."/>
        </authorList>
    </citation>
    <scope>NUCLEOTIDE SEQUENCE</scope>
    <source>
        <strain evidence="5">S6</strain>
    </source>
</reference>
<dbReference type="InterPro" id="IPR036291">
    <property type="entry name" value="NAD(P)-bd_dom_sf"/>
</dbReference>
<dbReference type="PROSITE" id="PS00061">
    <property type="entry name" value="ADH_SHORT"/>
    <property type="match status" value="1"/>
</dbReference>
<keyword evidence="6" id="KW-1185">Reference proteome</keyword>
<dbReference type="KEGG" id="caul:KCG34_11205"/>
<evidence type="ECO:0000256" key="1">
    <source>
        <dbReference type="ARBA" id="ARBA00006484"/>
    </source>
</evidence>
<comment type="similarity">
    <text evidence="1">Belongs to the short-chain dehydrogenases/reductases (SDR) family.</text>
</comment>
<dbReference type="PRINTS" id="PR00081">
    <property type="entry name" value="GDHRDH"/>
</dbReference>
<sequence>MTDEFDMTGKVALVTGGSRGLGLEIARAFARHGADVIITSRKLEACEAAAGEIEAMGRRALAYGCHVGKWDEIPGLVDAAYGRFGKIDVLVNNAGIAPTAPSSAELSEELFDKTVGVNFKGPFRLSALVGERMFAAGSGAIVNVSSTAAVSPSRTYPVYSGAKSALNILTQCHAMEFGPKVRVNAIMCGPFWTDIAKSWREEADKNSTAALRRIGRPEEIATTALYLASERSSFTTGAIIRLDGGNY</sequence>
<evidence type="ECO:0000259" key="4">
    <source>
        <dbReference type="SMART" id="SM00822"/>
    </source>
</evidence>
<dbReference type="InterPro" id="IPR057326">
    <property type="entry name" value="KR_dom"/>
</dbReference>
<evidence type="ECO:0000256" key="2">
    <source>
        <dbReference type="ARBA" id="ARBA00066641"/>
    </source>
</evidence>
<gene>
    <name evidence="5" type="ORF">KCG34_11205</name>
</gene>
<protein>
    <recommendedName>
        <fullName evidence="3">D-xylose 1-dehydrogenase</fullName>
        <ecNumber evidence="2">1.1.1.175</ecNumber>
    </recommendedName>
</protein>
<dbReference type="RefSeq" id="WP_211940431.1">
    <property type="nucleotide sequence ID" value="NZ_CP073078.1"/>
</dbReference>
<dbReference type="EMBL" id="CP073078">
    <property type="protein sequence ID" value="QUD90380.1"/>
    <property type="molecule type" value="Genomic_DNA"/>
</dbReference>
<dbReference type="InterPro" id="IPR002347">
    <property type="entry name" value="SDR_fam"/>
</dbReference>
<dbReference type="PANTHER" id="PTHR43943">
    <property type="entry name" value="DEHYDROGENASE/REDUCTASE (SDR FAMILY) MEMBER 4"/>
    <property type="match status" value="1"/>
</dbReference>
<evidence type="ECO:0000313" key="6">
    <source>
        <dbReference type="Proteomes" id="UP000676409"/>
    </source>
</evidence>
<dbReference type="PANTHER" id="PTHR43943:SF2">
    <property type="entry name" value="DEHYDROGENASE_REDUCTASE 4"/>
    <property type="match status" value="1"/>
</dbReference>
<dbReference type="GO" id="GO:0047838">
    <property type="term" value="F:D-xylose 1-dehydrogenase (NAD+) activity"/>
    <property type="evidence" value="ECO:0007669"/>
    <property type="project" value="UniProtKB-EC"/>
</dbReference>